<dbReference type="Pfam" id="PF00240">
    <property type="entry name" value="ubiquitin"/>
    <property type="match status" value="3"/>
</dbReference>
<dbReference type="EMBL" id="WTPW01002221">
    <property type="protein sequence ID" value="KAF0391645.1"/>
    <property type="molecule type" value="Genomic_DNA"/>
</dbReference>
<accession>A0A8H3X073</accession>
<comment type="caution">
    <text evidence="10">The sequence shown here is derived from an EMBL/GenBank/DDBJ whole genome shotgun (WGS) entry which is preliminary data.</text>
</comment>
<dbReference type="InterPro" id="IPR050158">
    <property type="entry name" value="Ubiquitin_ubiquitin-like"/>
</dbReference>
<comment type="subcellular location">
    <subcellularLocation>
        <location evidence="2">Cytoplasm</location>
    </subcellularLocation>
    <subcellularLocation>
        <location evidence="1">Nucleus</location>
    </subcellularLocation>
</comment>
<dbReference type="AlphaFoldDB" id="A0A8H3X073"/>
<feature type="domain" description="Ubiquitin-like" evidence="9">
    <location>
        <begin position="97"/>
        <end position="161"/>
    </location>
</feature>
<dbReference type="PRINTS" id="PR00348">
    <property type="entry name" value="UBIQUITIN"/>
</dbReference>
<evidence type="ECO:0000313" key="11">
    <source>
        <dbReference type="Proteomes" id="UP000439903"/>
    </source>
</evidence>
<evidence type="ECO:0000256" key="2">
    <source>
        <dbReference type="ARBA" id="ARBA00004496"/>
    </source>
</evidence>
<feature type="domain" description="Ubiquitin-like" evidence="9">
    <location>
        <begin position="165"/>
        <end position="240"/>
    </location>
</feature>
<dbReference type="InterPro" id="IPR000626">
    <property type="entry name" value="Ubiquitin-like_dom"/>
</dbReference>
<evidence type="ECO:0000259" key="9">
    <source>
        <dbReference type="PROSITE" id="PS50053"/>
    </source>
</evidence>
<dbReference type="OrthoDB" id="428577at2759"/>
<dbReference type="InterPro" id="IPR029071">
    <property type="entry name" value="Ubiquitin-like_domsf"/>
</dbReference>
<dbReference type="FunFam" id="3.10.20.90:FF:000469">
    <property type="entry name" value="Polyubiquitin-C"/>
    <property type="match status" value="1"/>
</dbReference>
<dbReference type="Proteomes" id="UP000439903">
    <property type="component" value="Unassembled WGS sequence"/>
</dbReference>
<reference evidence="10 11" key="1">
    <citation type="journal article" date="2019" name="Environ. Microbiol.">
        <title>At the nexus of three kingdoms: the genome of the mycorrhizal fungus Gigaspora margarita provides insights into plant, endobacterial and fungal interactions.</title>
        <authorList>
            <person name="Venice F."/>
            <person name="Ghignone S."/>
            <person name="Salvioli di Fossalunga A."/>
            <person name="Amselem J."/>
            <person name="Novero M."/>
            <person name="Xianan X."/>
            <person name="Sedzielewska Toro K."/>
            <person name="Morin E."/>
            <person name="Lipzen A."/>
            <person name="Grigoriev I.V."/>
            <person name="Henrissat B."/>
            <person name="Martin F.M."/>
            <person name="Bonfante P."/>
        </authorList>
    </citation>
    <scope>NUCLEOTIDE SEQUENCE [LARGE SCALE GENOMIC DNA]</scope>
    <source>
        <strain evidence="10 11">BEG34</strain>
    </source>
</reference>
<gene>
    <name evidence="10" type="ORF">F8M41_010744</name>
</gene>
<sequence length="242" mass="27027">MSQNQPISSLILPPRIILTQTLPPRTNSIQIFVKTPTDQTIELDVLPSDTVKELKQKIQDRDECPFYGISFNGNILDDSSRLSDIGIENGSTCCCYIQILFKTSTDETLELDALPSDTILNLKQKIQARNSSEFSSISFEGIELADNIRLVDAGIKNGCTLCCFISIFVKTLIGKAINFQTSPYNTVEYIKHLIKNTENIPLGQQRLIFAGKQIEAHRKLSEINFQHGSTLHLVLRFPGGPL</sequence>
<keyword evidence="6" id="KW-0677">Repeat</keyword>
<dbReference type="PROSITE" id="PS50053">
    <property type="entry name" value="UBIQUITIN_2"/>
    <property type="match status" value="3"/>
</dbReference>
<evidence type="ECO:0000256" key="3">
    <source>
        <dbReference type="ARBA" id="ARBA00008430"/>
    </source>
</evidence>
<dbReference type="SMART" id="SM00213">
    <property type="entry name" value="UBQ"/>
    <property type="match status" value="3"/>
</dbReference>
<organism evidence="10 11">
    <name type="scientific">Gigaspora margarita</name>
    <dbReference type="NCBI Taxonomy" id="4874"/>
    <lineage>
        <taxon>Eukaryota</taxon>
        <taxon>Fungi</taxon>
        <taxon>Fungi incertae sedis</taxon>
        <taxon>Mucoromycota</taxon>
        <taxon>Glomeromycotina</taxon>
        <taxon>Glomeromycetes</taxon>
        <taxon>Diversisporales</taxon>
        <taxon>Gigasporaceae</taxon>
        <taxon>Gigaspora</taxon>
    </lineage>
</organism>
<protein>
    <submittedName>
        <fullName evidence="10">Putative polyubiquitin</fullName>
    </submittedName>
</protein>
<keyword evidence="11" id="KW-1185">Reference proteome</keyword>
<evidence type="ECO:0000256" key="6">
    <source>
        <dbReference type="ARBA" id="ARBA00022737"/>
    </source>
</evidence>
<dbReference type="CDD" id="cd17039">
    <property type="entry name" value="Ubl_ubiquitin_like"/>
    <property type="match status" value="1"/>
</dbReference>
<dbReference type="InterPro" id="IPR019956">
    <property type="entry name" value="Ubiquitin_dom"/>
</dbReference>
<feature type="domain" description="Ubiquitin-like" evidence="9">
    <location>
        <begin position="29"/>
        <end position="92"/>
    </location>
</feature>
<proteinExistence type="inferred from homology"/>
<evidence type="ECO:0000256" key="1">
    <source>
        <dbReference type="ARBA" id="ARBA00004123"/>
    </source>
</evidence>
<name>A0A8H3X073_GIGMA</name>
<dbReference type="SUPFAM" id="SSF54236">
    <property type="entry name" value="Ubiquitin-like"/>
    <property type="match status" value="3"/>
</dbReference>
<keyword evidence="5" id="KW-1017">Isopeptide bond</keyword>
<dbReference type="Gene3D" id="3.10.20.90">
    <property type="entry name" value="Phosphatidylinositol 3-kinase Catalytic Subunit, Chain A, domain 1"/>
    <property type="match status" value="3"/>
</dbReference>
<keyword evidence="8" id="KW-0539">Nucleus</keyword>
<evidence type="ECO:0000313" key="10">
    <source>
        <dbReference type="EMBL" id="KAF0391645.1"/>
    </source>
</evidence>
<dbReference type="GO" id="GO:0005634">
    <property type="term" value="C:nucleus"/>
    <property type="evidence" value="ECO:0007669"/>
    <property type="project" value="UniProtKB-SubCell"/>
</dbReference>
<evidence type="ECO:0000256" key="7">
    <source>
        <dbReference type="ARBA" id="ARBA00022843"/>
    </source>
</evidence>
<evidence type="ECO:0000256" key="4">
    <source>
        <dbReference type="ARBA" id="ARBA00022490"/>
    </source>
</evidence>
<evidence type="ECO:0000256" key="8">
    <source>
        <dbReference type="ARBA" id="ARBA00023242"/>
    </source>
</evidence>
<evidence type="ECO:0000256" key="5">
    <source>
        <dbReference type="ARBA" id="ARBA00022499"/>
    </source>
</evidence>
<keyword evidence="7" id="KW-0832">Ubl conjugation</keyword>
<comment type="similarity">
    <text evidence="3">Belongs to the ubiquitin family.</text>
</comment>
<dbReference type="GO" id="GO:0005737">
    <property type="term" value="C:cytoplasm"/>
    <property type="evidence" value="ECO:0007669"/>
    <property type="project" value="UniProtKB-SubCell"/>
</dbReference>
<keyword evidence="4" id="KW-0963">Cytoplasm</keyword>
<dbReference type="PANTHER" id="PTHR10666">
    <property type="entry name" value="UBIQUITIN"/>
    <property type="match status" value="1"/>
</dbReference>